<gene>
    <name evidence="6" type="ORF">CVS29_01795</name>
</gene>
<organism evidence="6 7">
    <name type="scientific">Arthrobacter psychrochitiniphilus</name>
    <dbReference type="NCBI Taxonomy" id="291045"/>
    <lineage>
        <taxon>Bacteria</taxon>
        <taxon>Bacillati</taxon>
        <taxon>Actinomycetota</taxon>
        <taxon>Actinomycetes</taxon>
        <taxon>Micrococcales</taxon>
        <taxon>Micrococcaceae</taxon>
        <taxon>Arthrobacter</taxon>
    </lineage>
</organism>
<sequence length="675" mass="72378">MLAPETRAAEPLPARQAKSRKLPPPRKLQSPDAVTVLSIYLFLLVAVPSDRGIAPLGGAGSLSTIFGLGILLWWIWHQVRHQRPDEFRRVQPVRIAFVIFALAVLASYTVAALSSLPFIDQNASNLVLVNVASYAGVVLLANDGIESRERFLVLLRRIALAGGLYAALGLMQFFTGLNFVDSLQIPGLASGGTGGVDTRGDFVRPESTARHALEYAAVLSMILPIALTMAIGESRKRMFIRWFPTAAILMAAFLSVTRSALLGIIAVLLVLIPTWEPAVKKMAIWAACGGAVVMYALVPGLSGTILGMFSGNDPSVDSRTESYSVVGDYLSISPLFGRGLGTMGPQYRIFDNQYIGFIIETGVIGTVAFSLLVLTAMVTTFLRRRAPDPLIGALGPALSAAVMAGALLSAFFDSFHFPQAVGMLFLMIGLSGGHWNIRQTVPAELDAPGAHGGDPQENTGARRLSGSLRRRWYVGLAVLLIFIPMAMVARSAPGVYYAKFNIELQAPAGATKGNALRTEASSVVHFAAVVQRLYADGHVNAPVVPTSAPLYGSGLRNAVAVYLPSAGGQWQTNFNSPAIAVEIVKSNPQDVILTAEKITADIEKLVVLPQAQMGIWEKSRITSERQPAQVTVEYIPVRSKYALLAIAALGVATAMSSAIVVDRGIRQLRRIRKRN</sequence>
<dbReference type="Proteomes" id="UP000246303">
    <property type="component" value="Unassembled WGS sequence"/>
</dbReference>
<name>A0A2V3DWT5_9MICC</name>
<dbReference type="RefSeq" id="WP_110104612.1">
    <property type="nucleotide sequence ID" value="NZ_JACBZZ010000001.1"/>
</dbReference>
<keyword evidence="4" id="KW-0472">Membrane</keyword>
<dbReference type="Pfam" id="PF04932">
    <property type="entry name" value="Wzy_C"/>
    <property type="match status" value="1"/>
</dbReference>
<evidence type="ECO:0000259" key="5">
    <source>
        <dbReference type="Pfam" id="PF04932"/>
    </source>
</evidence>
<feature type="domain" description="O-antigen ligase-related" evidence="5">
    <location>
        <begin position="246"/>
        <end position="369"/>
    </location>
</feature>
<evidence type="ECO:0000256" key="4">
    <source>
        <dbReference type="ARBA" id="ARBA00023136"/>
    </source>
</evidence>
<keyword evidence="7" id="KW-1185">Reference proteome</keyword>
<dbReference type="InterPro" id="IPR051533">
    <property type="entry name" value="WaaL-like"/>
</dbReference>
<protein>
    <recommendedName>
        <fullName evidence="5">O-antigen ligase-related domain-containing protein</fullName>
    </recommendedName>
</protein>
<keyword evidence="3" id="KW-1133">Transmembrane helix</keyword>
<dbReference type="GO" id="GO:0016020">
    <property type="term" value="C:membrane"/>
    <property type="evidence" value="ECO:0007669"/>
    <property type="project" value="UniProtKB-SubCell"/>
</dbReference>
<evidence type="ECO:0000256" key="3">
    <source>
        <dbReference type="ARBA" id="ARBA00022989"/>
    </source>
</evidence>
<dbReference type="PANTHER" id="PTHR37422">
    <property type="entry name" value="TEICHURONIC ACID BIOSYNTHESIS PROTEIN TUAE"/>
    <property type="match status" value="1"/>
</dbReference>
<evidence type="ECO:0000313" key="6">
    <source>
        <dbReference type="EMBL" id="PXA69325.1"/>
    </source>
</evidence>
<dbReference type="OrthoDB" id="5243524at2"/>
<dbReference type="AlphaFoldDB" id="A0A2V3DWT5"/>
<evidence type="ECO:0000256" key="1">
    <source>
        <dbReference type="ARBA" id="ARBA00004141"/>
    </source>
</evidence>
<evidence type="ECO:0000313" key="7">
    <source>
        <dbReference type="Proteomes" id="UP000246303"/>
    </source>
</evidence>
<evidence type="ECO:0000256" key="2">
    <source>
        <dbReference type="ARBA" id="ARBA00022692"/>
    </source>
</evidence>
<comment type="subcellular location">
    <subcellularLocation>
        <location evidence="1">Membrane</location>
        <topology evidence="1">Multi-pass membrane protein</topology>
    </subcellularLocation>
</comment>
<dbReference type="PANTHER" id="PTHR37422:SF13">
    <property type="entry name" value="LIPOPOLYSACCHARIDE BIOSYNTHESIS PROTEIN PA4999-RELATED"/>
    <property type="match status" value="1"/>
</dbReference>
<reference evidence="6 7" key="1">
    <citation type="submission" date="2018-05" db="EMBL/GenBank/DDBJ databases">
        <title>Genetic diversity of glacier-inhabiting Cryobacterium bacteria in China and description of Cryobacterium mengkeensis sp. nov. and Arthrobacter glacialis sp. nov.</title>
        <authorList>
            <person name="Liu Q."/>
            <person name="Xin Y.-H."/>
        </authorList>
    </citation>
    <scope>NUCLEOTIDE SEQUENCE [LARGE SCALE GENOMIC DNA]</scope>
    <source>
        <strain evidence="6 7">GP3</strain>
    </source>
</reference>
<keyword evidence="2" id="KW-0812">Transmembrane</keyword>
<dbReference type="EMBL" id="QHLZ01000001">
    <property type="protein sequence ID" value="PXA69325.1"/>
    <property type="molecule type" value="Genomic_DNA"/>
</dbReference>
<dbReference type="InterPro" id="IPR007016">
    <property type="entry name" value="O-antigen_ligase-rel_domated"/>
</dbReference>
<proteinExistence type="predicted"/>
<accession>A0A2V3DWT5</accession>
<comment type="caution">
    <text evidence="6">The sequence shown here is derived from an EMBL/GenBank/DDBJ whole genome shotgun (WGS) entry which is preliminary data.</text>
</comment>